<protein>
    <submittedName>
        <fullName evidence="2">Uncharacterized protein</fullName>
    </submittedName>
</protein>
<keyword evidence="3" id="KW-1185">Reference proteome</keyword>
<dbReference type="EMBL" id="JBICBT010000864">
    <property type="protein sequence ID" value="KAL3096425.1"/>
    <property type="molecule type" value="Genomic_DNA"/>
</dbReference>
<feature type="compositionally biased region" description="Basic and acidic residues" evidence="1">
    <location>
        <begin position="93"/>
        <end position="103"/>
    </location>
</feature>
<organism evidence="2 3">
    <name type="scientific">Heterodera trifolii</name>
    <dbReference type="NCBI Taxonomy" id="157864"/>
    <lineage>
        <taxon>Eukaryota</taxon>
        <taxon>Metazoa</taxon>
        <taxon>Ecdysozoa</taxon>
        <taxon>Nematoda</taxon>
        <taxon>Chromadorea</taxon>
        <taxon>Rhabditida</taxon>
        <taxon>Tylenchina</taxon>
        <taxon>Tylenchomorpha</taxon>
        <taxon>Tylenchoidea</taxon>
        <taxon>Heteroderidae</taxon>
        <taxon>Heteroderinae</taxon>
        <taxon>Heterodera</taxon>
    </lineage>
</organism>
<comment type="caution">
    <text evidence="2">The sequence shown here is derived from an EMBL/GenBank/DDBJ whole genome shotgun (WGS) entry which is preliminary data.</text>
</comment>
<evidence type="ECO:0000313" key="2">
    <source>
        <dbReference type="EMBL" id="KAL3096425.1"/>
    </source>
</evidence>
<gene>
    <name evidence="2" type="ORF">niasHT_028661</name>
</gene>
<accession>A0ABD2K0J9</accession>
<name>A0ABD2K0J9_9BILA</name>
<dbReference type="Proteomes" id="UP001620626">
    <property type="component" value="Unassembled WGS sequence"/>
</dbReference>
<feature type="region of interest" description="Disordered" evidence="1">
    <location>
        <begin position="93"/>
        <end position="114"/>
    </location>
</feature>
<proteinExistence type="predicted"/>
<sequence>MGTRRVSHVPKARAARDGRNCVLLWRQNCRTFILREVCWPRRQYERSQEISSKLAGVEAKPNIRNARRKVDRILDEAEELAVLDTLPASEWMEHKQRGEERRNSSVSSEEESVFEEGHEGRRRIIIKMLECMGLSNMLFICFV</sequence>
<reference evidence="2 3" key="1">
    <citation type="submission" date="2024-10" db="EMBL/GenBank/DDBJ databases">
        <authorList>
            <person name="Kim D."/>
        </authorList>
    </citation>
    <scope>NUCLEOTIDE SEQUENCE [LARGE SCALE GENOMIC DNA]</scope>
    <source>
        <strain evidence="2">BH-2024</strain>
    </source>
</reference>
<evidence type="ECO:0000256" key="1">
    <source>
        <dbReference type="SAM" id="MobiDB-lite"/>
    </source>
</evidence>
<evidence type="ECO:0000313" key="3">
    <source>
        <dbReference type="Proteomes" id="UP001620626"/>
    </source>
</evidence>
<dbReference type="AlphaFoldDB" id="A0ABD2K0J9"/>